<protein>
    <submittedName>
        <fullName evidence="3">TIGR01621 family pseudouridine synthase</fullName>
    </submittedName>
</protein>
<dbReference type="GO" id="GO:0140098">
    <property type="term" value="F:catalytic activity, acting on RNA"/>
    <property type="evidence" value="ECO:0007669"/>
    <property type="project" value="UniProtKB-ARBA"/>
</dbReference>
<dbReference type="Proteomes" id="UP000243022">
    <property type="component" value="Unassembled WGS sequence"/>
</dbReference>
<dbReference type="Pfam" id="PF00849">
    <property type="entry name" value="PseudoU_synth_2"/>
    <property type="match status" value="1"/>
</dbReference>
<reference evidence="5 6" key="1">
    <citation type="submission" date="2018-03" db="EMBL/GenBank/DDBJ databases">
        <title>Cross-interface Injection: A General Nanoliter Liquid Handling Method Applied to Single Cells Genome Amplification Automated Nanoliter Liquid Handling Applied to Single Cell Multiple Displacement Amplification.</title>
        <authorList>
            <person name="Yun J."/>
            <person name="Xu P."/>
            <person name="Xu J."/>
            <person name="Dai X."/>
            <person name="Wang Y."/>
            <person name="Zheng X."/>
            <person name="Cao C."/>
            <person name="Yi Q."/>
            <person name="Zhu Y."/>
            <person name="Wang L."/>
            <person name="Dong Z."/>
            <person name="Huang Y."/>
            <person name="Huang L."/>
            <person name="Du W."/>
        </authorList>
    </citation>
    <scope>NUCLEOTIDE SEQUENCE [LARGE SCALE GENOMIC DNA]</scope>
    <source>
        <strain evidence="4 5">A9-4</strain>
        <strain evidence="3 6">Z-E1-2</strain>
    </source>
</reference>
<dbReference type="CDD" id="cd02869">
    <property type="entry name" value="PseudoU_synth_RluA_like"/>
    <property type="match status" value="1"/>
</dbReference>
<feature type="domain" description="Pseudouridine synthase RsuA/RluA-like" evidence="2">
    <location>
        <begin position="12"/>
        <end position="154"/>
    </location>
</feature>
<evidence type="ECO:0000313" key="3">
    <source>
        <dbReference type="EMBL" id="PTB83214.1"/>
    </source>
</evidence>
<dbReference type="Proteomes" id="UP000241514">
    <property type="component" value="Unassembled WGS sequence"/>
</dbReference>
<dbReference type="SUPFAM" id="SSF55120">
    <property type="entry name" value="Pseudouridine synthase"/>
    <property type="match status" value="1"/>
</dbReference>
<dbReference type="GO" id="GO:0003723">
    <property type="term" value="F:RNA binding"/>
    <property type="evidence" value="ECO:0007669"/>
    <property type="project" value="InterPro"/>
</dbReference>
<dbReference type="AlphaFoldDB" id="A0A2T4CNT3"/>
<dbReference type="EMBL" id="PYVS01000006">
    <property type="protein sequence ID" value="PTB83214.1"/>
    <property type="molecule type" value="Genomic_DNA"/>
</dbReference>
<dbReference type="GO" id="GO:0009982">
    <property type="term" value="F:pseudouridine synthase activity"/>
    <property type="evidence" value="ECO:0007669"/>
    <property type="project" value="InterPro"/>
</dbReference>
<dbReference type="PROSITE" id="PS01129">
    <property type="entry name" value="PSI_RLU"/>
    <property type="match status" value="1"/>
</dbReference>
<dbReference type="PANTHER" id="PTHR21600">
    <property type="entry name" value="MITOCHONDRIAL RNA PSEUDOURIDINE SYNTHASE"/>
    <property type="match status" value="1"/>
</dbReference>
<gene>
    <name evidence="4" type="ORF">C9928_00180</name>
    <name evidence="3" type="ORF">C9986_00675</name>
</gene>
<evidence type="ECO:0000313" key="5">
    <source>
        <dbReference type="Proteomes" id="UP000241514"/>
    </source>
</evidence>
<proteinExistence type="inferred from homology"/>
<dbReference type="Gene3D" id="3.30.2350.10">
    <property type="entry name" value="Pseudouridine synthase"/>
    <property type="match status" value="1"/>
</dbReference>
<dbReference type="EMBL" id="PYVG01000001">
    <property type="protein sequence ID" value="PTB90355.1"/>
    <property type="molecule type" value="Genomic_DNA"/>
</dbReference>
<dbReference type="NCBIfam" id="TIGR01621">
    <property type="entry name" value="RluA-like"/>
    <property type="match status" value="1"/>
</dbReference>
<name>A0A2T4CNT3_9GAMM</name>
<dbReference type="InterPro" id="IPR006145">
    <property type="entry name" value="PsdUridine_synth_RsuA/RluA"/>
</dbReference>
<evidence type="ECO:0000259" key="2">
    <source>
        <dbReference type="Pfam" id="PF00849"/>
    </source>
</evidence>
<sequence>MRELSLVFRHPDFYILNKPAGAPMHANDHEAGIVTQLAEQLNETLFPVHRLDTPTSGALLVARSSASAAALSELFARRAIRKTYLAIAAGKPNKKQGLIKGDMANARRGNWRLLHTQENPAVTRFFSYSLKPGYRYYVLHPETGKTHQLRVALKSIGAPICGDTRYGGEVADYLHLHAWQLQFDYAGESFSIKAPLPNYGLFSELPDPLQTDPTDE</sequence>
<dbReference type="InterPro" id="IPR050188">
    <property type="entry name" value="RluA_PseudoU_synthase"/>
</dbReference>
<comment type="similarity">
    <text evidence="1">Belongs to the pseudouridine synthase RluA family.</text>
</comment>
<evidence type="ECO:0000313" key="6">
    <source>
        <dbReference type="Proteomes" id="UP000243022"/>
    </source>
</evidence>
<accession>A0A2T4CNT3</accession>
<evidence type="ECO:0000313" key="4">
    <source>
        <dbReference type="EMBL" id="PTB90355.1"/>
    </source>
</evidence>
<comment type="caution">
    <text evidence="3">The sequence shown here is derived from an EMBL/GenBank/DDBJ whole genome shotgun (WGS) entry which is preliminary data.</text>
</comment>
<dbReference type="InterPro" id="IPR006508">
    <property type="entry name" value="PsdUridine_synth_RluA-like"/>
</dbReference>
<organism evidence="3 6">
    <name type="scientific">Pseudidiomarina aestuarii</name>
    <dbReference type="NCBI Taxonomy" id="624146"/>
    <lineage>
        <taxon>Bacteria</taxon>
        <taxon>Pseudomonadati</taxon>
        <taxon>Pseudomonadota</taxon>
        <taxon>Gammaproteobacteria</taxon>
        <taxon>Alteromonadales</taxon>
        <taxon>Idiomarinaceae</taxon>
        <taxon>Pseudidiomarina</taxon>
    </lineage>
</organism>
<dbReference type="PANTHER" id="PTHR21600:SF87">
    <property type="entry name" value="RNA PSEUDOURIDYLATE SYNTHASE DOMAIN-CONTAINING PROTEIN 1"/>
    <property type="match status" value="1"/>
</dbReference>
<dbReference type="InterPro" id="IPR020103">
    <property type="entry name" value="PsdUridine_synth_cat_dom_sf"/>
</dbReference>
<dbReference type="GO" id="GO:0000455">
    <property type="term" value="P:enzyme-directed rRNA pseudouridine synthesis"/>
    <property type="evidence" value="ECO:0007669"/>
    <property type="project" value="TreeGrafter"/>
</dbReference>
<dbReference type="InterPro" id="IPR006224">
    <property type="entry name" value="PsdUridine_synth_RluA-like_CS"/>
</dbReference>
<evidence type="ECO:0000256" key="1">
    <source>
        <dbReference type="ARBA" id="ARBA00010876"/>
    </source>
</evidence>